<sequence length="133" mass="15055">MTRPTAAALTDAERELLEVLWRKKQASVREVTDEIAKKKSVAYTTVLTMFKVLEKKGLVTYHQEGRAFIYTPTISRGEARKSALERLLKQFFNGSPQVLAQHLIEQHEMSPDELEALKRLVADAPDAEEDGTQ</sequence>
<protein>
    <submittedName>
        <fullName evidence="5">BlaI/MecI/CopY family transcriptional regulator</fullName>
    </submittedName>
</protein>
<dbReference type="PIRSF" id="PIRSF019455">
    <property type="entry name" value="CopR_AtkY"/>
    <property type="match status" value="1"/>
</dbReference>
<dbReference type="EMBL" id="JAUFPU010000018">
    <property type="protein sequence ID" value="MDN3578320.1"/>
    <property type="molecule type" value="Genomic_DNA"/>
</dbReference>
<keyword evidence="3" id="KW-0238">DNA-binding</keyword>
<dbReference type="Pfam" id="PF03965">
    <property type="entry name" value="Penicillinase_R"/>
    <property type="match status" value="1"/>
</dbReference>
<evidence type="ECO:0000313" key="6">
    <source>
        <dbReference type="Proteomes" id="UP001180081"/>
    </source>
</evidence>
<dbReference type="InterPro" id="IPR005650">
    <property type="entry name" value="BlaI_family"/>
</dbReference>
<name>A0ABT8B938_9NEIS</name>
<evidence type="ECO:0000256" key="3">
    <source>
        <dbReference type="ARBA" id="ARBA00023125"/>
    </source>
</evidence>
<comment type="caution">
    <text evidence="5">The sequence shown here is derived from an EMBL/GenBank/DDBJ whole genome shotgun (WGS) entry which is preliminary data.</text>
</comment>
<evidence type="ECO:0000256" key="1">
    <source>
        <dbReference type="ARBA" id="ARBA00011046"/>
    </source>
</evidence>
<accession>A0ABT8B938</accession>
<dbReference type="RefSeq" id="WP_290333673.1">
    <property type="nucleotide sequence ID" value="NZ_JAUFPU010000018.1"/>
</dbReference>
<evidence type="ECO:0000256" key="2">
    <source>
        <dbReference type="ARBA" id="ARBA00023015"/>
    </source>
</evidence>
<evidence type="ECO:0000256" key="4">
    <source>
        <dbReference type="ARBA" id="ARBA00023163"/>
    </source>
</evidence>
<evidence type="ECO:0000313" key="5">
    <source>
        <dbReference type="EMBL" id="MDN3578320.1"/>
    </source>
</evidence>
<keyword evidence="6" id="KW-1185">Reference proteome</keyword>
<dbReference type="Proteomes" id="UP001180081">
    <property type="component" value="Unassembled WGS sequence"/>
</dbReference>
<organism evidence="5 6">
    <name type="scientific">Chitinimonas viridis</name>
    <dbReference type="NCBI Taxonomy" id="664880"/>
    <lineage>
        <taxon>Bacteria</taxon>
        <taxon>Pseudomonadati</taxon>
        <taxon>Pseudomonadota</taxon>
        <taxon>Betaproteobacteria</taxon>
        <taxon>Neisseriales</taxon>
        <taxon>Chitinibacteraceae</taxon>
        <taxon>Chitinimonas</taxon>
    </lineage>
</organism>
<dbReference type="Gene3D" id="1.10.10.10">
    <property type="entry name" value="Winged helix-like DNA-binding domain superfamily/Winged helix DNA-binding domain"/>
    <property type="match status" value="1"/>
</dbReference>
<dbReference type="InterPro" id="IPR036390">
    <property type="entry name" value="WH_DNA-bd_sf"/>
</dbReference>
<gene>
    <name evidence="5" type="ORF">QWZ03_16245</name>
</gene>
<dbReference type="Gene3D" id="1.10.4040.10">
    <property type="entry name" value="Penicillinase repressor domain"/>
    <property type="match status" value="1"/>
</dbReference>
<reference evidence="5" key="2">
    <citation type="submission" date="2023-06" db="EMBL/GenBank/DDBJ databases">
        <authorList>
            <person name="Lucena T."/>
            <person name="Sun Q."/>
        </authorList>
    </citation>
    <scope>NUCLEOTIDE SEQUENCE</scope>
    <source>
        <strain evidence="5">CECT 7703</strain>
    </source>
</reference>
<dbReference type="SUPFAM" id="SSF46785">
    <property type="entry name" value="Winged helix' DNA-binding domain"/>
    <property type="match status" value="1"/>
</dbReference>
<reference evidence="5" key="1">
    <citation type="journal article" date="2014" name="Int. J. Syst. Evol. Microbiol.">
        <title>Complete genome of a new Firmicutes species belonging to the dominant human colonic microbiota ('Ruminococcus bicirculans') reveals two chromosomes and a selective capacity to utilize plant glucans.</title>
        <authorList>
            <consortium name="NISC Comparative Sequencing Program"/>
            <person name="Wegmann U."/>
            <person name="Louis P."/>
            <person name="Goesmann A."/>
            <person name="Henrissat B."/>
            <person name="Duncan S.H."/>
            <person name="Flint H.J."/>
        </authorList>
    </citation>
    <scope>NUCLEOTIDE SEQUENCE</scope>
    <source>
        <strain evidence="5">CECT 7703</strain>
    </source>
</reference>
<comment type="similarity">
    <text evidence="1">Belongs to the BlaI transcriptional regulatory family.</text>
</comment>
<keyword evidence="4" id="KW-0804">Transcription</keyword>
<proteinExistence type="inferred from homology"/>
<keyword evidence="2" id="KW-0805">Transcription regulation</keyword>
<dbReference type="InterPro" id="IPR036388">
    <property type="entry name" value="WH-like_DNA-bd_sf"/>
</dbReference>